<comment type="caution">
    <text evidence="1">The sequence shown here is derived from an EMBL/GenBank/DDBJ whole genome shotgun (WGS) entry which is preliminary data.</text>
</comment>
<accession>A0AAV4HL21</accession>
<keyword evidence="2" id="KW-1185">Reference proteome</keyword>
<organism evidence="1 2">
    <name type="scientific">Elysia marginata</name>
    <dbReference type="NCBI Taxonomy" id="1093978"/>
    <lineage>
        <taxon>Eukaryota</taxon>
        <taxon>Metazoa</taxon>
        <taxon>Spiralia</taxon>
        <taxon>Lophotrochozoa</taxon>
        <taxon>Mollusca</taxon>
        <taxon>Gastropoda</taxon>
        <taxon>Heterobranchia</taxon>
        <taxon>Euthyneura</taxon>
        <taxon>Panpulmonata</taxon>
        <taxon>Sacoglossa</taxon>
        <taxon>Placobranchoidea</taxon>
        <taxon>Plakobranchidae</taxon>
        <taxon>Elysia</taxon>
    </lineage>
</organism>
<gene>
    <name evidence="1" type="ORF">ElyMa_001030700</name>
</gene>
<evidence type="ECO:0000313" key="2">
    <source>
        <dbReference type="Proteomes" id="UP000762676"/>
    </source>
</evidence>
<name>A0AAV4HL21_9GAST</name>
<dbReference type="EMBL" id="BMAT01002094">
    <property type="protein sequence ID" value="GFR98887.1"/>
    <property type="molecule type" value="Genomic_DNA"/>
</dbReference>
<evidence type="ECO:0008006" key="3">
    <source>
        <dbReference type="Google" id="ProtNLM"/>
    </source>
</evidence>
<reference evidence="1 2" key="1">
    <citation type="journal article" date="2021" name="Elife">
        <title>Chloroplast acquisition without the gene transfer in kleptoplastic sea slugs, Plakobranchus ocellatus.</title>
        <authorList>
            <person name="Maeda T."/>
            <person name="Takahashi S."/>
            <person name="Yoshida T."/>
            <person name="Shimamura S."/>
            <person name="Takaki Y."/>
            <person name="Nagai Y."/>
            <person name="Toyoda A."/>
            <person name="Suzuki Y."/>
            <person name="Arimoto A."/>
            <person name="Ishii H."/>
            <person name="Satoh N."/>
            <person name="Nishiyama T."/>
            <person name="Hasebe M."/>
            <person name="Maruyama T."/>
            <person name="Minagawa J."/>
            <person name="Obokata J."/>
            <person name="Shigenobu S."/>
        </authorList>
    </citation>
    <scope>NUCLEOTIDE SEQUENCE [LARGE SCALE GENOMIC DNA]</scope>
</reference>
<proteinExistence type="predicted"/>
<dbReference type="Proteomes" id="UP000762676">
    <property type="component" value="Unassembled WGS sequence"/>
</dbReference>
<sequence>MTLALMEFLKRHNLNSIAQKFCEAGHSSIQEVDSIHSMIERHLRHQEIFSPVALTRKLTTMKNCQVIQMTTFLDYQNKANSDFNFSRTPYTQVRQLKIDQVAGTHSVRFKLSHQTPEWTTVSTRTIYIYA</sequence>
<dbReference type="AlphaFoldDB" id="A0AAV4HL21"/>
<evidence type="ECO:0000313" key="1">
    <source>
        <dbReference type="EMBL" id="GFR98887.1"/>
    </source>
</evidence>
<protein>
    <recommendedName>
        <fullName evidence="3">LisH domain-containing protein</fullName>
    </recommendedName>
</protein>